<gene>
    <name evidence="1" type="ORF">CHARACLAT_020430</name>
</gene>
<sequence>MSLAQISSVSVSGPGGQVYGSSHLLLHIVLEKPCIHKRAHTQTHRCLDSDVNRCTHGPFCLLNVGPFARCWTPPGLLASLAILYPRTVRYYKSQQGPQLIGQGRRSSDATVNYITEYETAHHCFFSWDRDAVTGILSASFWR</sequence>
<dbReference type="EMBL" id="JAHUTJ010075701">
    <property type="protein sequence ID" value="MED6294376.1"/>
    <property type="molecule type" value="Genomic_DNA"/>
</dbReference>
<evidence type="ECO:0000313" key="2">
    <source>
        <dbReference type="Proteomes" id="UP001352852"/>
    </source>
</evidence>
<proteinExistence type="predicted"/>
<accession>A0ABU7F5N2</accession>
<comment type="caution">
    <text evidence="1">The sequence shown here is derived from an EMBL/GenBank/DDBJ whole genome shotgun (WGS) entry which is preliminary data.</text>
</comment>
<protein>
    <submittedName>
        <fullName evidence="1">Uncharacterized protein</fullName>
    </submittedName>
</protein>
<dbReference type="Proteomes" id="UP001352852">
    <property type="component" value="Unassembled WGS sequence"/>
</dbReference>
<reference evidence="1 2" key="1">
    <citation type="submission" date="2021-06" db="EMBL/GenBank/DDBJ databases">
        <authorList>
            <person name="Palmer J.M."/>
        </authorList>
    </citation>
    <scope>NUCLEOTIDE SEQUENCE [LARGE SCALE GENOMIC DNA]</scope>
    <source>
        <strain evidence="1 2">CL_MEX2019</strain>
        <tissue evidence="1">Muscle</tissue>
    </source>
</reference>
<name>A0ABU7F5N2_9TELE</name>
<keyword evidence="2" id="KW-1185">Reference proteome</keyword>
<organism evidence="1 2">
    <name type="scientific">Characodon lateralis</name>
    <dbReference type="NCBI Taxonomy" id="208331"/>
    <lineage>
        <taxon>Eukaryota</taxon>
        <taxon>Metazoa</taxon>
        <taxon>Chordata</taxon>
        <taxon>Craniata</taxon>
        <taxon>Vertebrata</taxon>
        <taxon>Euteleostomi</taxon>
        <taxon>Actinopterygii</taxon>
        <taxon>Neopterygii</taxon>
        <taxon>Teleostei</taxon>
        <taxon>Neoteleostei</taxon>
        <taxon>Acanthomorphata</taxon>
        <taxon>Ovalentaria</taxon>
        <taxon>Atherinomorphae</taxon>
        <taxon>Cyprinodontiformes</taxon>
        <taxon>Goodeidae</taxon>
        <taxon>Characodon</taxon>
    </lineage>
</organism>
<evidence type="ECO:0000313" key="1">
    <source>
        <dbReference type="EMBL" id="MED6294376.1"/>
    </source>
</evidence>